<reference evidence="1" key="1">
    <citation type="submission" date="2023-10" db="EMBL/GenBank/DDBJ databases">
        <title>Genome assembly of Pristionchus species.</title>
        <authorList>
            <person name="Yoshida K."/>
            <person name="Sommer R.J."/>
        </authorList>
    </citation>
    <scope>NUCLEOTIDE SEQUENCE</scope>
    <source>
        <strain evidence="1">RS5133</strain>
    </source>
</reference>
<organism evidence="1 2">
    <name type="scientific">Pristionchus fissidentatus</name>
    <dbReference type="NCBI Taxonomy" id="1538716"/>
    <lineage>
        <taxon>Eukaryota</taxon>
        <taxon>Metazoa</taxon>
        <taxon>Ecdysozoa</taxon>
        <taxon>Nematoda</taxon>
        <taxon>Chromadorea</taxon>
        <taxon>Rhabditida</taxon>
        <taxon>Rhabditina</taxon>
        <taxon>Diplogasteromorpha</taxon>
        <taxon>Diplogasteroidea</taxon>
        <taxon>Neodiplogasteridae</taxon>
        <taxon>Pristionchus</taxon>
    </lineage>
</organism>
<name>A0AAV5WBG5_9BILA</name>
<dbReference type="EMBL" id="BTSY01000005">
    <property type="protein sequence ID" value="GMT27733.1"/>
    <property type="molecule type" value="Genomic_DNA"/>
</dbReference>
<dbReference type="Proteomes" id="UP001432322">
    <property type="component" value="Unassembled WGS sequence"/>
</dbReference>
<sequence length="151" mass="16835">PLFTLRIFAFGDLYDDGDEEGAPGRVAELFEYASPLEIVDLSVDDLYKAYPSIGPDTPETIVAFKKELIDFLEVGSEEQDEIIAGSPSKFKIVPGKLKMLKEIAAAEFPTLDPEEQEWWRNPSAYLMHLLLSKPAGKLKLARMPLFEGKSA</sequence>
<feature type="non-terminal residue" evidence="1">
    <location>
        <position position="151"/>
    </location>
</feature>
<accession>A0AAV5WBG5</accession>
<comment type="caution">
    <text evidence="1">The sequence shown here is derived from an EMBL/GenBank/DDBJ whole genome shotgun (WGS) entry which is preliminary data.</text>
</comment>
<proteinExistence type="predicted"/>
<evidence type="ECO:0000313" key="2">
    <source>
        <dbReference type="Proteomes" id="UP001432322"/>
    </source>
</evidence>
<protein>
    <submittedName>
        <fullName evidence="1">Uncharacterized protein</fullName>
    </submittedName>
</protein>
<keyword evidence="2" id="KW-1185">Reference proteome</keyword>
<dbReference type="AlphaFoldDB" id="A0AAV5WBG5"/>
<gene>
    <name evidence="1" type="ORF">PFISCL1PPCAC_19030</name>
</gene>
<evidence type="ECO:0000313" key="1">
    <source>
        <dbReference type="EMBL" id="GMT27733.1"/>
    </source>
</evidence>
<feature type="non-terminal residue" evidence="1">
    <location>
        <position position="1"/>
    </location>
</feature>